<dbReference type="SUPFAM" id="SSF51126">
    <property type="entry name" value="Pectin lyase-like"/>
    <property type="match status" value="1"/>
</dbReference>
<protein>
    <recommendedName>
        <fullName evidence="4">Right handed beta helix domain-containing protein</fullName>
    </recommendedName>
</protein>
<gene>
    <name evidence="2" type="ORF">Hgul01_02442</name>
</gene>
<dbReference type="Gene3D" id="2.160.20.10">
    <property type="entry name" value="Single-stranded right-handed beta-helix, Pectin lyase-like"/>
    <property type="match status" value="2"/>
</dbReference>
<name>A0ABP9X2D0_9CHLR</name>
<feature type="region of interest" description="Disordered" evidence="1">
    <location>
        <begin position="809"/>
        <end position="852"/>
    </location>
</feature>
<evidence type="ECO:0000313" key="2">
    <source>
        <dbReference type="EMBL" id="GAA5528640.1"/>
    </source>
</evidence>
<dbReference type="SMART" id="SM00710">
    <property type="entry name" value="PbH1"/>
    <property type="match status" value="8"/>
</dbReference>
<evidence type="ECO:0000313" key="3">
    <source>
        <dbReference type="Proteomes" id="UP001428290"/>
    </source>
</evidence>
<dbReference type="EMBL" id="BAABRU010000007">
    <property type="protein sequence ID" value="GAA5528640.1"/>
    <property type="molecule type" value="Genomic_DNA"/>
</dbReference>
<evidence type="ECO:0008006" key="4">
    <source>
        <dbReference type="Google" id="ProtNLM"/>
    </source>
</evidence>
<organism evidence="2 3">
    <name type="scientific">Herpetosiphon gulosus</name>
    <dbReference type="NCBI Taxonomy" id="1973496"/>
    <lineage>
        <taxon>Bacteria</taxon>
        <taxon>Bacillati</taxon>
        <taxon>Chloroflexota</taxon>
        <taxon>Chloroflexia</taxon>
        <taxon>Herpetosiphonales</taxon>
        <taxon>Herpetosiphonaceae</taxon>
        <taxon>Herpetosiphon</taxon>
    </lineage>
</organism>
<keyword evidence="3" id="KW-1185">Reference proteome</keyword>
<evidence type="ECO:0000256" key="1">
    <source>
        <dbReference type="SAM" id="MobiDB-lite"/>
    </source>
</evidence>
<dbReference type="InterPro" id="IPR011050">
    <property type="entry name" value="Pectin_lyase_fold/virulence"/>
</dbReference>
<dbReference type="Proteomes" id="UP001428290">
    <property type="component" value="Unassembled WGS sequence"/>
</dbReference>
<accession>A0ABP9X2D0</accession>
<dbReference type="InterPro" id="IPR006626">
    <property type="entry name" value="PbH1"/>
</dbReference>
<sequence>MQPSFVQQRFRSVVSALIILTFSLGSFSWLLQSAFANTIDATPYLNPLAPDFGIQAAIDAAAAQGGGTVRLPAGTFTLETYLDLKTGVTLQGVGAETILKAGRNEQRVFVTQTGSNLSTIKVASTTPFSVGMIVYVWRSTELRFLPGSYEIMSINSANQTITLDRAVNYPLTANVSQVSYGLYTKLTAAASQGTNVISVADTNVFKPGEGIIIKGTEGTGIGNWGVEQNMVDSINTSNNTLTLKKPLTLSVPNNSVVSHAYSAIFALGTNFNNRLQNMGVRDLTIEGWNTNQKPAFYEFYIGAINFVYCRFVTIDNITVRYWHSDGVSLQSCDQSTVSNSLATANRGHGFHPGTASRDIEFFKIQGIGNLGYAARGTAGDGLYYCWANQRVNIRQSVFRNNAGSGVGDLGGGDTDNSSRDTDNIIEDSIMEGNFRAGIEVNGGGNLANNIIRRNLIRNNNTGNQDYAGINLLSKRGPAQRYIIQDNIVENTAGSNQLFGIREVNLAVPPTTPVDYLTDFNTITNNTIYNHPSNNLVVIGPNTVATGNIFTAPGAVITPTPTNIQPTATATNVPTNTPTPTGSYVPRLIMYNADTDQVMYDPIPNGVTINYATLGTRNISIVAPTAPSSGIGSVRFWVDSVVYRTESGRPYSIAGDQTNGTDFLPMTPALAHGTHVIKAATFTGSGGTGTQGTPYQIVINIIDSNATATPIPTNTNTPVPTVPTATATATATNTPTNTPINTPTNTATATFTEVPTNTPTEIATITATATDVATATPTEIATITATATETATVTATEIATITATITATATETPTNTPTNTPTATVTETPTATLEPSVTPSNTPTATTTVTTPVPSTHHVYAPWVTN</sequence>
<reference evidence="2 3" key="1">
    <citation type="submission" date="2024-02" db="EMBL/GenBank/DDBJ databases">
        <title>Herpetosiphon gulosus NBRC 112829.</title>
        <authorList>
            <person name="Ichikawa N."/>
            <person name="Katano-Makiyama Y."/>
            <person name="Hidaka K."/>
        </authorList>
    </citation>
    <scope>NUCLEOTIDE SEQUENCE [LARGE SCALE GENOMIC DNA]</scope>
    <source>
        <strain evidence="2 3">NBRC 112829</strain>
    </source>
</reference>
<proteinExistence type="predicted"/>
<dbReference type="InterPro" id="IPR012334">
    <property type="entry name" value="Pectin_lyas_fold"/>
</dbReference>
<comment type="caution">
    <text evidence="2">The sequence shown here is derived from an EMBL/GenBank/DDBJ whole genome shotgun (WGS) entry which is preliminary data.</text>
</comment>
<dbReference type="RefSeq" id="WP_345722252.1">
    <property type="nucleotide sequence ID" value="NZ_BAABRU010000007.1"/>
</dbReference>